<dbReference type="AlphaFoldDB" id="A0A914E9Q3"/>
<reference evidence="4" key="1">
    <citation type="submission" date="2022-11" db="UniProtKB">
        <authorList>
            <consortium name="WormBaseParasite"/>
        </authorList>
    </citation>
    <scope>IDENTIFICATION</scope>
</reference>
<dbReference type="InterPro" id="IPR050782">
    <property type="entry name" value="PP1_regulatory_subunit_3"/>
</dbReference>
<name>A0A914E9Q3_9BILA</name>
<feature type="domain" description="CBM21" evidence="2">
    <location>
        <begin position="251"/>
        <end position="359"/>
    </location>
</feature>
<evidence type="ECO:0000259" key="2">
    <source>
        <dbReference type="PROSITE" id="PS51159"/>
    </source>
</evidence>
<dbReference type="PROSITE" id="PS51159">
    <property type="entry name" value="CBM21"/>
    <property type="match status" value="1"/>
</dbReference>
<protein>
    <submittedName>
        <fullName evidence="4">CBM21 domain-containing protein</fullName>
    </submittedName>
</protein>
<dbReference type="GO" id="GO:0005979">
    <property type="term" value="P:regulation of glycogen biosynthetic process"/>
    <property type="evidence" value="ECO:0007669"/>
    <property type="project" value="TreeGrafter"/>
</dbReference>
<dbReference type="InterPro" id="IPR038175">
    <property type="entry name" value="CBM21_dom_sf"/>
</dbReference>
<dbReference type="GO" id="GO:0000164">
    <property type="term" value="C:protein phosphatase type 1 complex"/>
    <property type="evidence" value="ECO:0007669"/>
    <property type="project" value="TreeGrafter"/>
</dbReference>
<organism evidence="3 4">
    <name type="scientific">Acrobeloides nanus</name>
    <dbReference type="NCBI Taxonomy" id="290746"/>
    <lineage>
        <taxon>Eukaryota</taxon>
        <taxon>Metazoa</taxon>
        <taxon>Ecdysozoa</taxon>
        <taxon>Nematoda</taxon>
        <taxon>Chromadorea</taxon>
        <taxon>Rhabditida</taxon>
        <taxon>Tylenchina</taxon>
        <taxon>Cephalobomorpha</taxon>
        <taxon>Cephaloboidea</taxon>
        <taxon>Cephalobidae</taxon>
        <taxon>Acrobeloides</taxon>
    </lineage>
</organism>
<dbReference type="InterPro" id="IPR005036">
    <property type="entry name" value="CBM21_dom"/>
</dbReference>
<dbReference type="Gene3D" id="2.60.40.2440">
    <property type="entry name" value="Carbohydrate binding type-21 domain"/>
    <property type="match status" value="1"/>
</dbReference>
<dbReference type="GO" id="GO:2001069">
    <property type="term" value="F:glycogen binding"/>
    <property type="evidence" value="ECO:0007669"/>
    <property type="project" value="TreeGrafter"/>
</dbReference>
<feature type="region of interest" description="Disordered" evidence="1">
    <location>
        <begin position="103"/>
        <end position="130"/>
    </location>
</feature>
<dbReference type="PANTHER" id="PTHR12307">
    <property type="entry name" value="PROTEIN PHOSPHATASE 1 REGULATORY SUBUNIT"/>
    <property type="match status" value="1"/>
</dbReference>
<feature type="compositionally biased region" description="Low complexity" evidence="1">
    <location>
        <begin position="113"/>
        <end position="124"/>
    </location>
</feature>
<keyword evidence="3" id="KW-1185">Reference proteome</keyword>
<sequence length="423" mass="47915">MKDWSGISAINWLHEQVELGVLPHSAPTSTSLFSSSCRRASSFPLAHATALPSALKVRSQSESTALNRISMKMPYSFYEYYNGRKNSPIRYGKVTFYPQIPERIQSDSEGEDSLVSSDGGISSSDEQDDLANELEDHFDNAPDSQYGDTTFNSTCQYDIVLPRKKSVRFADDCGGCLEMVRIMTEPSDYPPRISPSIIRRYRQAAKSGKNHSASTSGTDDDDDDSEEEEIRPKASWKIDFTQPASEYVKFRETLENNKVALENVMLKNEQCKIVGTIKVANISFEKRVFVRFTSDGWKSYLDRPAVYQSSPSKSYDTFRFEIEIPMNTLQVTRIEFCICYEANTTEYWDSNSGKNYVLVSPVSPSPSNAPNKANLTRRTNGVTDDVYSLEQVDWTKFASWKNLSTDGPYWRCSNSAIRHDFRS</sequence>
<dbReference type="Pfam" id="PF03370">
    <property type="entry name" value="CBM_21"/>
    <property type="match status" value="1"/>
</dbReference>
<dbReference type="PANTHER" id="PTHR12307:SF48">
    <property type="entry name" value="PROTEIN PHOSPHATASE 1 REGULATORY SUBUNIT"/>
    <property type="match status" value="1"/>
</dbReference>
<feature type="compositionally biased region" description="Acidic residues" evidence="1">
    <location>
        <begin position="218"/>
        <end position="229"/>
    </location>
</feature>
<evidence type="ECO:0000313" key="4">
    <source>
        <dbReference type="WBParaSite" id="ACRNAN_scaffold671.g20707.t1"/>
    </source>
</evidence>
<proteinExistence type="predicted"/>
<feature type="region of interest" description="Disordered" evidence="1">
    <location>
        <begin position="204"/>
        <end position="233"/>
    </location>
</feature>
<evidence type="ECO:0000313" key="3">
    <source>
        <dbReference type="Proteomes" id="UP000887540"/>
    </source>
</evidence>
<dbReference type="WBParaSite" id="ACRNAN_scaffold671.g20707.t1">
    <property type="protein sequence ID" value="ACRNAN_scaffold671.g20707.t1"/>
    <property type="gene ID" value="ACRNAN_scaffold671.g20707"/>
</dbReference>
<dbReference type="GO" id="GO:0008157">
    <property type="term" value="F:protein phosphatase 1 binding"/>
    <property type="evidence" value="ECO:0007669"/>
    <property type="project" value="TreeGrafter"/>
</dbReference>
<dbReference type="Proteomes" id="UP000887540">
    <property type="component" value="Unplaced"/>
</dbReference>
<accession>A0A914E9Q3</accession>
<evidence type="ECO:0000256" key="1">
    <source>
        <dbReference type="SAM" id="MobiDB-lite"/>
    </source>
</evidence>